<dbReference type="EMBL" id="BMQD01000016">
    <property type="protein sequence ID" value="GGK84431.1"/>
    <property type="molecule type" value="Genomic_DNA"/>
</dbReference>
<dbReference type="Proteomes" id="UP000627984">
    <property type="component" value="Unassembled WGS sequence"/>
</dbReference>
<comment type="caution">
    <text evidence="1">The sequence shown here is derived from an EMBL/GenBank/DDBJ whole genome shotgun (WGS) entry which is preliminary data.</text>
</comment>
<sequence>MQERRPVTLLGGPLDGLTFLSAGTEKAGTACVILFKDQQVLYEPFPDEESGVWLYGGVIA</sequence>
<protein>
    <submittedName>
        <fullName evidence="1">Uncharacterized protein</fullName>
    </submittedName>
</protein>
<gene>
    <name evidence="1" type="ORF">GCM10010126_49640</name>
</gene>
<dbReference type="AlphaFoldDB" id="A0AA37BKV7"/>
<organism evidence="1 2">
    <name type="scientific">Planomonospora parontospora</name>
    <dbReference type="NCBI Taxonomy" id="58119"/>
    <lineage>
        <taxon>Bacteria</taxon>
        <taxon>Bacillati</taxon>
        <taxon>Actinomycetota</taxon>
        <taxon>Actinomycetes</taxon>
        <taxon>Streptosporangiales</taxon>
        <taxon>Streptosporangiaceae</taxon>
        <taxon>Planomonospora</taxon>
    </lineage>
</organism>
<accession>A0AA37BKV7</accession>
<reference evidence="1" key="2">
    <citation type="submission" date="2022-09" db="EMBL/GenBank/DDBJ databases">
        <authorList>
            <person name="Sun Q."/>
            <person name="Ohkuma M."/>
        </authorList>
    </citation>
    <scope>NUCLEOTIDE SEQUENCE</scope>
    <source>
        <strain evidence="1">JCM 3093</strain>
    </source>
</reference>
<proteinExistence type="predicted"/>
<evidence type="ECO:0000313" key="2">
    <source>
        <dbReference type="Proteomes" id="UP000627984"/>
    </source>
</evidence>
<name>A0AA37BKV7_9ACTN</name>
<evidence type="ECO:0000313" key="1">
    <source>
        <dbReference type="EMBL" id="GGK84431.1"/>
    </source>
</evidence>
<reference evidence="1" key="1">
    <citation type="journal article" date="2014" name="Int. J. Syst. Evol. Microbiol.">
        <title>Complete genome sequence of Corynebacterium casei LMG S-19264T (=DSM 44701T), isolated from a smear-ripened cheese.</title>
        <authorList>
            <consortium name="US DOE Joint Genome Institute (JGI-PGF)"/>
            <person name="Walter F."/>
            <person name="Albersmeier A."/>
            <person name="Kalinowski J."/>
            <person name="Ruckert C."/>
        </authorList>
    </citation>
    <scope>NUCLEOTIDE SEQUENCE</scope>
    <source>
        <strain evidence="1">JCM 3093</strain>
    </source>
</reference>